<accession>A0A383BE87</accession>
<protein>
    <recommendedName>
        <fullName evidence="2">Mandelate racemase/muconate lactonizing enzyme N-terminal domain-containing protein</fullName>
    </recommendedName>
</protein>
<sequence>MKIKSIEAIVVNVTPNFKTEPRVPKIKTEGFISPMRRYPDLKKTDWNVNWERIACVITAEDGTWGFGLTLHEGPVKKIINGHFSELLVGEDCMATERAWDLMQKASAPYGTSGIAS</sequence>
<feature type="non-terminal residue" evidence="1">
    <location>
        <position position="116"/>
    </location>
</feature>
<proteinExistence type="predicted"/>
<dbReference type="EMBL" id="UINC01199602">
    <property type="protein sequence ID" value="SVE18110.1"/>
    <property type="molecule type" value="Genomic_DNA"/>
</dbReference>
<evidence type="ECO:0000313" key="1">
    <source>
        <dbReference type="EMBL" id="SVE18110.1"/>
    </source>
</evidence>
<dbReference type="InterPro" id="IPR029017">
    <property type="entry name" value="Enolase-like_N"/>
</dbReference>
<dbReference type="AlphaFoldDB" id="A0A383BE87"/>
<gene>
    <name evidence="1" type="ORF">METZ01_LOCUS470964</name>
</gene>
<dbReference type="Gene3D" id="3.30.390.10">
    <property type="entry name" value="Enolase-like, N-terminal domain"/>
    <property type="match status" value="1"/>
</dbReference>
<dbReference type="SUPFAM" id="SSF54826">
    <property type="entry name" value="Enolase N-terminal domain-like"/>
    <property type="match status" value="1"/>
</dbReference>
<name>A0A383BE87_9ZZZZ</name>
<organism evidence="1">
    <name type="scientific">marine metagenome</name>
    <dbReference type="NCBI Taxonomy" id="408172"/>
    <lineage>
        <taxon>unclassified sequences</taxon>
        <taxon>metagenomes</taxon>
        <taxon>ecological metagenomes</taxon>
    </lineage>
</organism>
<evidence type="ECO:0008006" key="2">
    <source>
        <dbReference type="Google" id="ProtNLM"/>
    </source>
</evidence>
<reference evidence="1" key="1">
    <citation type="submission" date="2018-05" db="EMBL/GenBank/DDBJ databases">
        <authorList>
            <person name="Lanie J.A."/>
            <person name="Ng W.-L."/>
            <person name="Kazmierczak K.M."/>
            <person name="Andrzejewski T.M."/>
            <person name="Davidsen T.M."/>
            <person name="Wayne K.J."/>
            <person name="Tettelin H."/>
            <person name="Glass J.I."/>
            <person name="Rusch D."/>
            <person name="Podicherti R."/>
            <person name="Tsui H.-C.T."/>
            <person name="Winkler M.E."/>
        </authorList>
    </citation>
    <scope>NUCLEOTIDE SEQUENCE</scope>
</reference>